<gene>
    <name evidence="1" type="ORF">PPACK8108_LOCUS23961</name>
</gene>
<protein>
    <recommendedName>
        <fullName evidence="3">Secreted protein</fullName>
    </recommendedName>
</protein>
<comment type="caution">
    <text evidence="1">The sequence shown here is derived from an EMBL/GenBank/DDBJ whole genome shotgun (WGS) entry which is preliminary data.</text>
</comment>
<sequence>MSCFTPYSRYWSWLWSSLSCSSSSSSALISSSMQLQNIICSVSRTDSEYLRLLCPFNLDEPKKLCCVTLDHPVKLRSFCGLTSSWGCLFGPL</sequence>
<dbReference type="Proteomes" id="UP001153365">
    <property type="component" value="Unassembled WGS sequence"/>
</dbReference>
<dbReference type="AlphaFoldDB" id="A0AAV0BPG1"/>
<evidence type="ECO:0008006" key="3">
    <source>
        <dbReference type="Google" id="ProtNLM"/>
    </source>
</evidence>
<organism evidence="1 2">
    <name type="scientific">Phakopsora pachyrhizi</name>
    <name type="common">Asian soybean rust disease fungus</name>
    <dbReference type="NCBI Taxonomy" id="170000"/>
    <lineage>
        <taxon>Eukaryota</taxon>
        <taxon>Fungi</taxon>
        <taxon>Dikarya</taxon>
        <taxon>Basidiomycota</taxon>
        <taxon>Pucciniomycotina</taxon>
        <taxon>Pucciniomycetes</taxon>
        <taxon>Pucciniales</taxon>
        <taxon>Phakopsoraceae</taxon>
        <taxon>Phakopsora</taxon>
    </lineage>
</organism>
<name>A0AAV0BPG1_PHAPC</name>
<proteinExistence type="predicted"/>
<evidence type="ECO:0000313" key="2">
    <source>
        <dbReference type="Proteomes" id="UP001153365"/>
    </source>
</evidence>
<reference evidence="1" key="1">
    <citation type="submission" date="2022-06" db="EMBL/GenBank/DDBJ databases">
        <authorList>
            <consortium name="SYNGENTA / RWTH Aachen University"/>
        </authorList>
    </citation>
    <scope>NUCLEOTIDE SEQUENCE</scope>
</reference>
<accession>A0AAV0BPG1</accession>
<dbReference type="EMBL" id="CALTRL010006031">
    <property type="protein sequence ID" value="CAH7688919.1"/>
    <property type="molecule type" value="Genomic_DNA"/>
</dbReference>
<evidence type="ECO:0000313" key="1">
    <source>
        <dbReference type="EMBL" id="CAH7688919.1"/>
    </source>
</evidence>
<keyword evidence="2" id="KW-1185">Reference proteome</keyword>